<name>A0A9X2VTB4_9PSEU</name>
<dbReference type="InterPro" id="IPR011009">
    <property type="entry name" value="Kinase-like_dom_sf"/>
</dbReference>
<organism evidence="2 3">
    <name type="scientific">Umezawaea endophytica</name>
    <dbReference type="NCBI Taxonomy" id="1654476"/>
    <lineage>
        <taxon>Bacteria</taxon>
        <taxon>Bacillati</taxon>
        <taxon>Actinomycetota</taxon>
        <taxon>Actinomycetes</taxon>
        <taxon>Pseudonocardiales</taxon>
        <taxon>Pseudonocardiaceae</taxon>
        <taxon>Umezawaea</taxon>
    </lineage>
</organism>
<dbReference type="CDD" id="cd05120">
    <property type="entry name" value="APH_ChoK_like"/>
    <property type="match status" value="1"/>
</dbReference>
<feature type="domain" description="Aminoglycoside phosphotransferase" evidence="1">
    <location>
        <begin position="46"/>
        <end position="267"/>
    </location>
</feature>
<dbReference type="AlphaFoldDB" id="A0A9X2VTB4"/>
<keyword evidence="3" id="KW-1185">Reference proteome</keyword>
<evidence type="ECO:0000313" key="2">
    <source>
        <dbReference type="EMBL" id="MCS7481749.1"/>
    </source>
</evidence>
<dbReference type="Proteomes" id="UP001141259">
    <property type="component" value="Unassembled WGS sequence"/>
</dbReference>
<gene>
    <name evidence="2" type="ORF">NZH93_33240</name>
</gene>
<accession>A0A9X2VTB4</accession>
<dbReference type="Gene3D" id="3.30.200.150">
    <property type="match status" value="1"/>
</dbReference>
<dbReference type="EMBL" id="JANYMP010000020">
    <property type="protein sequence ID" value="MCS7481749.1"/>
    <property type="molecule type" value="Genomic_DNA"/>
</dbReference>
<dbReference type="Gene3D" id="3.90.1200.10">
    <property type="match status" value="1"/>
</dbReference>
<proteinExistence type="predicted"/>
<dbReference type="RefSeq" id="WP_259627237.1">
    <property type="nucleotide sequence ID" value="NZ_JANYMP010000020.1"/>
</dbReference>
<reference evidence="2" key="1">
    <citation type="submission" date="2022-08" db="EMBL/GenBank/DDBJ databases">
        <authorList>
            <person name="Tistechok S."/>
            <person name="Samborskyy M."/>
            <person name="Roman I."/>
        </authorList>
    </citation>
    <scope>NUCLEOTIDE SEQUENCE</scope>
    <source>
        <strain evidence="2">DSM 103496</strain>
    </source>
</reference>
<evidence type="ECO:0000313" key="3">
    <source>
        <dbReference type="Proteomes" id="UP001141259"/>
    </source>
</evidence>
<dbReference type="InterPro" id="IPR002575">
    <property type="entry name" value="Aminoglycoside_PTrfase"/>
</dbReference>
<dbReference type="PANTHER" id="PTHR21310">
    <property type="entry name" value="AMINOGLYCOSIDE PHOSPHOTRANSFERASE-RELATED-RELATED"/>
    <property type="match status" value="1"/>
</dbReference>
<dbReference type="Pfam" id="PF01636">
    <property type="entry name" value="APH"/>
    <property type="match status" value="1"/>
</dbReference>
<dbReference type="InterPro" id="IPR051678">
    <property type="entry name" value="AGP_Transferase"/>
</dbReference>
<sequence>MSNAELPRRAAEAILRRVAPSATLTEVIRRTGGELSGVHELRCAEPVIVKVYPEEWDYRQDKEVHVYRTLARHGVGPVPEVLHVERAGGLLDEAFTVLSRIPGVPMSEVSAGMDEAEHRGLYRGIGEFLAAVHDIGQDGYGEITTEVVDPAPANTPYMTRRFARSLALFDGDPELRRGVESYVAERVGLFASCAAPVLCHNDLHEGNVLVAEGPNGWAVTGFVDVENAIAADPLIDIAKTDYYSILGVEAKLTGLLEGYGPLPDDWRERVAVYSLHHALELWCFHSIVGNTRFLPDIAGGVRRRLARP</sequence>
<dbReference type="SUPFAM" id="SSF56112">
    <property type="entry name" value="Protein kinase-like (PK-like)"/>
    <property type="match status" value="1"/>
</dbReference>
<comment type="caution">
    <text evidence="2">The sequence shown here is derived from an EMBL/GenBank/DDBJ whole genome shotgun (WGS) entry which is preliminary data.</text>
</comment>
<evidence type="ECO:0000259" key="1">
    <source>
        <dbReference type="Pfam" id="PF01636"/>
    </source>
</evidence>
<protein>
    <submittedName>
        <fullName evidence="2">Aminoglycoside phosphotransferase family protein</fullName>
    </submittedName>
</protein>